<dbReference type="GO" id="GO:0003677">
    <property type="term" value="F:DNA binding"/>
    <property type="evidence" value="ECO:0007669"/>
    <property type="project" value="InterPro"/>
</dbReference>
<dbReference type="SUPFAM" id="SSF88946">
    <property type="entry name" value="Sigma2 domain of RNA polymerase sigma factors"/>
    <property type="match status" value="1"/>
</dbReference>
<evidence type="ECO:0000256" key="4">
    <source>
        <dbReference type="ARBA" id="ARBA00023163"/>
    </source>
</evidence>
<dbReference type="InterPro" id="IPR007627">
    <property type="entry name" value="RNA_pol_sigma70_r2"/>
</dbReference>
<dbReference type="Pfam" id="PF08281">
    <property type="entry name" value="Sigma70_r4_2"/>
    <property type="match status" value="1"/>
</dbReference>
<comment type="similarity">
    <text evidence="1">Belongs to the sigma-70 factor family. ECF subfamily.</text>
</comment>
<dbReference type="AlphaFoldDB" id="A0A3N4PLZ4"/>
<gene>
    <name evidence="6" type="ORF">EGT74_22325</name>
</gene>
<reference evidence="6 7" key="1">
    <citation type="submission" date="2018-11" db="EMBL/GenBank/DDBJ databases">
        <title>Chitinophaga lutea sp.nov., isolate from arsenic contaminated soil.</title>
        <authorList>
            <person name="Zong Y."/>
        </authorList>
    </citation>
    <scope>NUCLEOTIDE SEQUENCE [LARGE SCALE GENOMIC DNA]</scope>
    <source>
        <strain evidence="6 7">ZY74</strain>
    </source>
</reference>
<dbReference type="NCBIfam" id="TIGR02937">
    <property type="entry name" value="sigma70-ECF"/>
    <property type="match status" value="1"/>
</dbReference>
<dbReference type="InterPro" id="IPR013249">
    <property type="entry name" value="RNA_pol_sigma70_r4_t2"/>
</dbReference>
<dbReference type="InterPro" id="IPR036388">
    <property type="entry name" value="WH-like_DNA-bd_sf"/>
</dbReference>
<dbReference type="OrthoDB" id="659361at2"/>
<dbReference type="GO" id="GO:0016987">
    <property type="term" value="F:sigma factor activity"/>
    <property type="evidence" value="ECO:0007669"/>
    <property type="project" value="UniProtKB-KW"/>
</dbReference>
<protein>
    <submittedName>
        <fullName evidence="6">RNA polymerase sigma-70 factor</fullName>
    </submittedName>
</protein>
<comment type="caution">
    <text evidence="6">The sequence shown here is derived from an EMBL/GenBank/DDBJ whole genome shotgun (WGS) entry which is preliminary data.</text>
</comment>
<dbReference type="PANTHER" id="PTHR43133:SF46">
    <property type="entry name" value="RNA POLYMERASE SIGMA-70 FACTOR ECF SUBFAMILY"/>
    <property type="match status" value="1"/>
</dbReference>
<dbReference type="EMBL" id="RPDH01000002">
    <property type="protein sequence ID" value="RPE09712.1"/>
    <property type="molecule type" value="Genomic_DNA"/>
</dbReference>
<name>A0A3N4PLZ4_9BACT</name>
<proteinExistence type="inferred from homology"/>
<evidence type="ECO:0000259" key="5">
    <source>
        <dbReference type="PROSITE" id="PS00622"/>
    </source>
</evidence>
<dbReference type="InterPro" id="IPR013325">
    <property type="entry name" value="RNA_pol_sigma_r2"/>
</dbReference>
<dbReference type="Gene3D" id="1.10.1740.10">
    <property type="match status" value="1"/>
</dbReference>
<accession>A0A3N4PLZ4</accession>
<dbReference type="CDD" id="cd06171">
    <property type="entry name" value="Sigma70_r4"/>
    <property type="match status" value="1"/>
</dbReference>
<evidence type="ECO:0000256" key="1">
    <source>
        <dbReference type="ARBA" id="ARBA00010641"/>
    </source>
</evidence>
<feature type="domain" description="HTH luxR-type" evidence="5">
    <location>
        <begin position="146"/>
        <end position="173"/>
    </location>
</feature>
<evidence type="ECO:0000256" key="2">
    <source>
        <dbReference type="ARBA" id="ARBA00023015"/>
    </source>
</evidence>
<dbReference type="InterPro" id="IPR014284">
    <property type="entry name" value="RNA_pol_sigma-70_dom"/>
</dbReference>
<keyword evidence="4" id="KW-0804">Transcription</keyword>
<evidence type="ECO:0000256" key="3">
    <source>
        <dbReference type="ARBA" id="ARBA00023082"/>
    </source>
</evidence>
<dbReference type="RefSeq" id="WP_123848693.1">
    <property type="nucleotide sequence ID" value="NZ_RPDH01000002.1"/>
</dbReference>
<dbReference type="Proteomes" id="UP000278351">
    <property type="component" value="Unassembled WGS sequence"/>
</dbReference>
<dbReference type="InterPro" id="IPR013324">
    <property type="entry name" value="RNA_pol_sigma_r3/r4-like"/>
</dbReference>
<evidence type="ECO:0000313" key="7">
    <source>
        <dbReference type="Proteomes" id="UP000278351"/>
    </source>
</evidence>
<dbReference type="PANTHER" id="PTHR43133">
    <property type="entry name" value="RNA POLYMERASE ECF-TYPE SIGMA FACTO"/>
    <property type="match status" value="1"/>
</dbReference>
<dbReference type="GO" id="GO:0006352">
    <property type="term" value="P:DNA-templated transcription initiation"/>
    <property type="evidence" value="ECO:0007669"/>
    <property type="project" value="InterPro"/>
</dbReference>
<dbReference type="NCBIfam" id="TIGR02985">
    <property type="entry name" value="Sig70_bacteroi1"/>
    <property type="match status" value="1"/>
</dbReference>
<dbReference type="Gene3D" id="1.10.10.10">
    <property type="entry name" value="Winged helix-like DNA-binding domain superfamily/Winged helix DNA-binding domain"/>
    <property type="match status" value="1"/>
</dbReference>
<dbReference type="InterPro" id="IPR039425">
    <property type="entry name" value="RNA_pol_sigma-70-like"/>
</dbReference>
<dbReference type="InterPro" id="IPR000792">
    <property type="entry name" value="Tscrpt_reg_LuxR_C"/>
</dbReference>
<dbReference type="InterPro" id="IPR014327">
    <property type="entry name" value="RNA_pol_sigma70_bacteroid"/>
</dbReference>
<evidence type="ECO:0000313" key="6">
    <source>
        <dbReference type="EMBL" id="RPE09712.1"/>
    </source>
</evidence>
<organism evidence="6 7">
    <name type="scientific">Chitinophaga lutea</name>
    <dbReference type="NCBI Taxonomy" id="2488634"/>
    <lineage>
        <taxon>Bacteria</taxon>
        <taxon>Pseudomonadati</taxon>
        <taxon>Bacteroidota</taxon>
        <taxon>Chitinophagia</taxon>
        <taxon>Chitinophagales</taxon>
        <taxon>Chitinophagaceae</taxon>
        <taxon>Chitinophaga</taxon>
    </lineage>
</organism>
<keyword evidence="7" id="KW-1185">Reference proteome</keyword>
<dbReference type="Pfam" id="PF04542">
    <property type="entry name" value="Sigma70_r2"/>
    <property type="match status" value="1"/>
</dbReference>
<dbReference type="PROSITE" id="PS00622">
    <property type="entry name" value="HTH_LUXR_1"/>
    <property type="match status" value="1"/>
</dbReference>
<keyword evidence="2" id="KW-0805">Transcription regulation</keyword>
<sequence>MNGEQCTALLARIYMGDEDAYREIFETYFPGLKRFAASLVRSMEQGEEIAADVLINLWRNRSSATAIVNLRVYLMTAVRNRSLNWLKSSSGRRFVSLDDVDVELSLTLRDPEQICISNEMRRKVELAVQTLPPRCKLVFKLIREEGLSYREVAAILDISVKTVDAQLVAALKKITSSIKILYRN</sequence>
<dbReference type="SUPFAM" id="SSF88659">
    <property type="entry name" value="Sigma3 and sigma4 domains of RNA polymerase sigma factors"/>
    <property type="match status" value="1"/>
</dbReference>
<keyword evidence="3" id="KW-0731">Sigma factor</keyword>